<evidence type="ECO:0000313" key="3">
    <source>
        <dbReference type="Proteomes" id="UP001500831"/>
    </source>
</evidence>
<dbReference type="EMBL" id="BAAAVI010000048">
    <property type="protein sequence ID" value="GAA2891760.1"/>
    <property type="molecule type" value="Genomic_DNA"/>
</dbReference>
<keyword evidence="3" id="KW-1185">Reference proteome</keyword>
<evidence type="ECO:0000313" key="2">
    <source>
        <dbReference type="EMBL" id="GAA2891760.1"/>
    </source>
</evidence>
<dbReference type="SUPFAM" id="SSF160904">
    <property type="entry name" value="Jann2411-like"/>
    <property type="match status" value="1"/>
</dbReference>
<organism evidence="2 3">
    <name type="scientific">Streptosporangium fragile</name>
    <dbReference type="NCBI Taxonomy" id="46186"/>
    <lineage>
        <taxon>Bacteria</taxon>
        <taxon>Bacillati</taxon>
        <taxon>Actinomycetota</taxon>
        <taxon>Actinomycetes</taxon>
        <taxon>Streptosporangiales</taxon>
        <taxon>Streptosporangiaceae</taxon>
        <taxon>Streptosporangium</taxon>
    </lineage>
</organism>
<dbReference type="PANTHER" id="PTHR35525">
    <property type="entry name" value="BLL6575 PROTEIN"/>
    <property type="match status" value="1"/>
</dbReference>
<dbReference type="RefSeq" id="WP_344977874.1">
    <property type="nucleotide sequence ID" value="NZ_BAAAVI010000048.1"/>
</dbReference>
<dbReference type="Gene3D" id="1.10.3300.10">
    <property type="entry name" value="Jann2411-like domain"/>
    <property type="match status" value="1"/>
</dbReference>
<dbReference type="PANTHER" id="PTHR35525:SF3">
    <property type="entry name" value="BLL6575 PROTEIN"/>
    <property type="match status" value="1"/>
</dbReference>
<reference evidence="2 3" key="1">
    <citation type="journal article" date="2019" name="Int. J. Syst. Evol. Microbiol.">
        <title>The Global Catalogue of Microorganisms (GCM) 10K type strain sequencing project: providing services to taxonomists for standard genome sequencing and annotation.</title>
        <authorList>
            <consortium name="The Broad Institute Genomics Platform"/>
            <consortium name="The Broad Institute Genome Sequencing Center for Infectious Disease"/>
            <person name="Wu L."/>
            <person name="Ma J."/>
        </authorList>
    </citation>
    <scope>NUCLEOTIDE SEQUENCE [LARGE SCALE GENOMIC DNA]</scope>
    <source>
        <strain evidence="2 3">JCM 6242</strain>
    </source>
</reference>
<sequence>MPVLEFVSTIRATRAGLTDTLADVDGMTAWGRAHATELGLDPGFVASEELRREVVELRQAVRSLFARAVAPGPASSADAHLLPGFGDALALVNAAALAVPLAPRLEWPAEGAPAVRIVPAVEATDSARIRATLAASAVEFLGGPRCDQLRACPAPRCVLYFVKEHARQEWCSVSCGNRARAARHHRRHKDG</sequence>
<dbReference type="Pfam" id="PF07336">
    <property type="entry name" value="ABATE"/>
    <property type="match status" value="1"/>
</dbReference>
<accession>A0ABN3W5I0</accession>
<dbReference type="InterPro" id="IPR021005">
    <property type="entry name" value="Znf_CGNR"/>
</dbReference>
<gene>
    <name evidence="2" type="ORF">GCM10010517_56150</name>
</gene>
<dbReference type="InterPro" id="IPR010852">
    <property type="entry name" value="ABATE"/>
</dbReference>
<protein>
    <submittedName>
        <fullName evidence="2">CGNR zinc finger domain-containing protein</fullName>
    </submittedName>
</protein>
<dbReference type="InterPro" id="IPR023286">
    <property type="entry name" value="ABATE_dom_sf"/>
</dbReference>
<feature type="domain" description="Zinc finger CGNR" evidence="1">
    <location>
        <begin position="149"/>
        <end position="188"/>
    </location>
</feature>
<comment type="caution">
    <text evidence="2">The sequence shown here is derived from an EMBL/GenBank/DDBJ whole genome shotgun (WGS) entry which is preliminary data.</text>
</comment>
<dbReference type="Pfam" id="PF11706">
    <property type="entry name" value="zf-CGNR"/>
    <property type="match status" value="1"/>
</dbReference>
<name>A0ABN3W5I0_9ACTN</name>
<dbReference type="Proteomes" id="UP001500831">
    <property type="component" value="Unassembled WGS sequence"/>
</dbReference>
<evidence type="ECO:0000259" key="1">
    <source>
        <dbReference type="Pfam" id="PF11706"/>
    </source>
</evidence>
<proteinExistence type="predicted"/>